<dbReference type="AlphaFoldDB" id="A0AAD7IZC3"/>
<dbReference type="InterPro" id="IPR046805">
    <property type="entry name" value="Tra1_ring"/>
</dbReference>
<evidence type="ECO:0000313" key="4">
    <source>
        <dbReference type="EMBL" id="KAJ7753759.1"/>
    </source>
</evidence>
<sequence length="920" mass="105463">MPHLECKSPSVAPTPPKFLVIWLGLLRAPSAEGRLPVRQEALATLVPCLTAIDSTEQEFPQWAATARKFLIEEGLAQSLTMYHLIAKHFAAFYPILNVILKWEEQTTQTIAIGVATANNACRLTAKTWLVILSECGDGPEQHITPRFGVVVVVAENGRAKRWERCRVWTSLLFLKALEQNKLTSESFIARAIQWAKVLQAIAAEQEDSWYVATAEASATALVSLFPLPKEDDEQQDDRSDFHTFVRKCRFNSYIYRLQQWCVRLVVIILDIAKLTVAYLADQRRWLLSALVVPVEKSKSPQICNSILDVVRPWPLVKQDTYPTLKEKAILLQKMLICQIYTEPGLRRSDLTARLKQFVDLLYVSVPRSLVSRLTYLLGVKIWELFADHSWIYLALQLLSSTVEMDVPDSRISTNTSIPRPATQSIVQLMQRLLFLDPQAAHDTWFSVFPAAWASLWRRERIDMTQHIINPLSRDYHIKQGRSPSQRHPNLPRWDPRLLTSRDSPTSPCQISRENLCRAAEILGTSLDHIKDDEHTLAEVDVFCGLWRHRCLHLDTNVVLASEQNGVWEQASKAYEVAQTKAEKLQQWDILQELTKSEGNQELMLECASRTTQWVHQKDALEERIDPLPNVPHALPAVQSIEAVQIFASLSTTTALNLEMESSDLKMVLQAWRERLPNLQVDISIWRDFVAWSQGGAPGNTQTFGYRGYHETAWIINRFAHIYTLPNIEISEAFLKLREQARCHYQKPNDLQAGLEVVNDTDLVFFSVAQKAEFYTLKGMFHARFERNEEANNAFSQAVQLDMTQAKAWAEWGRFSQRTPERSVAARQYKSGKSRPLIARIQWLSSVDDSTLAISRAFDTYKGDAAYWFWITFIPHLCMSLSTREVMQARYVLLSLARHYPQALFFQLRTTREEVFSARQQ</sequence>
<organism evidence="4 5">
    <name type="scientific">Mycena metata</name>
    <dbReference type="NCBI Taxonomy" id="1033252"/>
    <lineage>
        <taxon>Eukaryota</taxon>
        <taxon>Fungi</taxon>
        <taxon>Dikarya</taxon>
        <taxon>Basidiomycota</taxon>
        <taxon>Agaricomycotina</taxon>
        <taxon>Agaricomycetes</taxon>
        <taxon>Agaricomycetidae</taxon>
        <taxon>Agaricales</taxon>
        <taxon>Marasmiineae</taxon>
        <taxon>Mycenaceae</taxon>
        <taxon>Mycena</taxon>
    </lineage>
</organism>
<dbReference type="InterPro" id="IPR003151">
    <property type="entry name" value="PIK-rel_kinase_FAT"/>
</dbReference>
<dbReference type="InterPro" id="IPR014009">
    <property type="entry name" value="PIK_FAT"/>
</dbReference>
<dbReference type="EMBL" id="JARKIB010000054">
    <property type="protein sequence ID" value="KAJ7753759.1"/>
    <property type="molecule type" value="Genomic_DNA"/>
</dbReference>
<gene>
    <name evidence="4" type="ORF">B0H16DRAFT_1833911</name>
</gene>
<keyword evidence="5" id="KW-1185">Reference proteome</keyword>
<feature type="repeat" description="TPR" evidence="1">
    <location>
        <begin position="771"/>
        <end position="804"/>
    </location>
</feature>
<feature type="domain" description="FAT" evidence="3">
    <location>
        <begin position="535"/>
        <end position="913"/>
    </location>
</feature>
<dbReference type="GO" id="GO:0035267">
    <property type="term" value="C:NuA4 histone acetyltransferase complex"/>
    <property type="evidence" value="ECO:0007669"/>
    <property type="project" value="TreeGrafter"/>
</dbReference>
<dbReference type="InterPro" id="IPR019734">
    <property type="entry name" value="TPR_rpt"/>
</dbReference>
<dbReference type="InterPro" id="IPR050517">
    <property type="entry name" value="DDR_Repair_Kinase"/>
</dbReference>
<dbReference type="PROSITE" id="PS50005">
    <property type="entry name" value="TPR"/>
    <property type="match status" value="1"/>
</dbReference>
<dbReference type="GO" id="GO:0006355">
    <property type="term" value="P:regulation of DNA-templated transcription"/>
    <property type="evidence" value="ECO:0007669"/>
    <property type="project" value="TreeGrafter"/>
</dbReference>
<dbReference type="GO" id="GO:0000124">
    <property type="term" value="C:SAGA complex"/>
    <property type="evidence" value="ECO:0007669"/>
    <property type="project" value="TreeGrafter"/>
</dbReference>
<evidence type="ECO:0000256" key="2">
    <source>
        <dbReference type="SAM" id="MobiDB-lite"/>
    </source>
</evidence>
<keyword evidence="1" id="KW-0802">TPR repeat</keyword>
<evidence type="ECO:0000256" key="1">
    <source>
        <dbReference type="PROSITE-ProRule" id="PRU00339"/>
    </source>
</evidence>
<dbReference type="Pfam" id="PF20206">
    <property type="entry name" value="Tra1_ring"/>
    <property type="match status" value="3"/>
</dbReference>
<dbReference type="GO" id="GO:0006281">
    <property type="term" value="P:DNA repair"/>
    <property type="evidence" value="ECO:0007669"/>
    <property type="project" value="TreeGrafter"/>
</dbReference>
<comment type="caution">
    <text evidence="4">The sequence shown here is derived from an EMBL/GenBank/DDBJ whole genome shotgun (WGS) entry which is preliminary data.</text>
</comment>
<evidence type="ECO:0000313" key="5">
    <source>
        <dbReference type="Proteomes" id="UP001215598"/>
    </source>
</evidence>
<dbReference type="PANTHER" id="PTHR11139:SF1">
    <property type="entry name" value="TRANSFORMATION_TRANSCRIPTION DOMAIN-ASSOCIATED PROTEIN"/>
    <property type="match status" value="1"/>
</dbReference>
<protein>
    <recommendedName>
        <fullName evidence="3">FAT domain-containing protein</fullName>
    </recommendedName>
</protein>
<feature type="region of interest" description="Disordered" evidence="2">
    <location>
        <begin position="478"/>
        <end position="506"/>
    </location>
</feature>
<name>A0AAD7IZC3_9AGAR</name>
<proteinExistence type="predicted"/>
<accession>A0AAD7IZC3</accession>
<dbReference type="Pfam" id="PF02259">
    <property type="entry name" value="FAT"/>
    <property type="match status" value="2"/>
</dbReference>
<dbReference type="Proteomes" id="UP001215598">
    <property type="component" value="Unassembled WGS sequence"/>
</dbReference>
<dbReference type="GO" id="GO:0005634">
    <property type="term" value="C:nucleus"/>
    <property type="evidence" value="ECO:0007669"/>
    <property type="project" value="TreeGrafter"/>
</dbReference>
<dbReference type="PANTHER" id="PTHR11139">
    <property type="entry name" value="ATAXIA TELANGIECTASIA MUTATED ATM -RELATED"/>
    <property type="match status" value="1"/>
</dbReference>
<dbReference type="PROSITE" id="PS51189">
    <property type="entry name" value="FAT"/>
    <property type="match status" value="1"/>
</dbReference>
<evidence type="ECO:0000259" key="3">
    <source>
        <dbReference type="PROSITE" id="PS51189"/>
    </source>
</evidence>
<reference evidence="4" key="1">
    <citation type="submission" date="2023-03" db="EMBL/GenBank/DDBJ databases">
        <title>Massive genome expansion in bonnet fungi (Mycena s.s.) driven by repeated elements and novel gene families across ecological guilds.</title>
        <authorList>
            <consortium name="Lawrence Berkeley National Laboratory"/>
            <person name="Harder C.B."/>
            <person name="Miyauchi S."/>
            <person name="Viragh M."/>
            <person name="Kuo A."/>
            <person name="Thoen E."/>
            <person name="Andreopoulos B."/>
            <person name="Lu D."/>
            <person name="Skrede I."/>
            <person name="Drula E."/>
            <person name="Henrissat B."/>
            <person name="Morin E."/>
            <person name="Kohler A."/>
            <person name="Barry K."/>
            <person name="LaButti K."/>
            <person name="Morin E."/>
            <person name="Salamov A."/>
            <person name="Lipzen A."/>
            <person name="Mereny Z."/>
            <person name="Hegedus B."/>
            <person name="Baldrian P."/>
            <person name="Stursova M."/>
            <person name="Weitz H."/>
            <person name="Taylor A."/>
            <person name="Grigoriev I.V."/>
            <person name="Nagy L.G."/>
            <person name="Martin F."/>
            <person name="Kauserud H."/>
        </authorList>
    </citation>
    <scope>NUCLEOTIDE SEQUENCE</scope>
    <source>
        <strain evidence="4">CBHHK182m</strain>
    </source>
</reference>